<dbReference type="OrthoDB" id="2013972at2759"/>
<keyword evidence="2" id="KW-0808">Transferase</keyword>
<organism evidence="2 3">
    <name type="scientific">Glomus cerebriforme</name>
    <dbReference type="NCBI Taxonomy" id="658196"/>
    <lineage>
        <taxon>Eukaryota</taxon>
        <taxon>Fungi</taxon>
        <taxon>Fungi incertae sedis</taxon>
        <taxon>Mucoromycota</taxon>
        <taxon>Glomeromycotina</taxon>
        <taxon>Glomeromycetes</taxon>
        <taxon>Glomerales</taxon>
        <taxon>Glomeraceae</taxon>
        <taxon>Glomus</taxon>
    </lineage>
</organism>
<dbReference type="InterPro" id="IPR041698">
    <property type="entry name" value="Methyltransf_25"/>
</dbReference>
<comment type="caution">
    <text evidence="2">The sequence shown here is derived from an EMBL/GenBank/DDBJ whole genome shotgun (WGS) entry which is preliminary data.</text>
</comment>
<dbReference type="InterPro" id="IPR029063">
    <property type="entry name" value="SAM-dependent_MTases_sf"/>
</dbReference>
<dbReference type="Proteomes" id="UP000265703">
    <property type="component" value="Unassembled WGS sequence"/>
</dbReference>
<dbReference type="Gene3D" id="3.40.50.150">
    <property type="entry name" value="Vaccinia Virus protein VP39"/>
    <property type="match status" value="1"/>
</dbReference>
<dbReference type="STRING" id="658196.A0A397T1C5"/>
<evidence type="ECO:0000313" key="3">
    <source>
        <dbReference type="Proteomes" id="UP000265703"/>
    </source>
</evidence>
<proteinExistence type="predicted"/>
<name>A0A397T1C5_9GLOM</name>
<dbReference type="EMBL" id="QKYT01000195">
    <property type="protein sequence ID" value="RIA90045.1"/>
    <property type="molecule type" value="Genomic_DNA"/>
</dbReference>
<dbReference type="GO" id="GO:0008168">
    <property type="term" value="F:methyltransferase activity"/>
    <property type="evidence" value="ECO:0007669"/>
    <property type="project" value="UniProtKB-KW"/>
</dbReference>
<dbReference type="GO" id="GO:0032259">
    <property type="term" value="P:methylation"/>
    <property type="evidence" value="ECO:0007669"/>
    <property type="project" value="UniProtKB-KW"/>
</dbReference>
<dbReference type="PANTHER" id="PTHR43591">
    <property type="entry name" value="METHYLTRANSFERASE"/>
    <property type="match status" value="1"/>
</dbReference>
<dbReference type="AlphaFoldDB" id="A0A397T1C5"/>
<sequence>MGISISKKKLSLSRSKIKNIQYKYVNGRKYYDEEIANDLTPIDIEEVDRAQAQHYTFKHMFGGNISAPVEKYLSSGCKVLDVGCGSGTWILELATEYQKSHFVGVDLSPLFPNQIKPANTSFIQTNVLHGLPFEDNEFDYVHIGHMSLALTEEQWRNIIPELIRVTKPSCYIEFSETDIICSSGGPIYTKMIDSLQQYITSSGLNPRGAKLISQWIKKYSPNQLLNINEVIKKQPLGLWGGELGKLNYETFLEFFRMMAPRLCKYLNITQDEFLDLLNNCKDYEWDQYKTRMHYIRVWAMKVDNGFEGINN</sequence>
<reference evidence="2 3" key="1">
    <citation type="submission" date="2018-06" db="EMBL/GenBank/DDBJ databases">
        <title>Comparative genomics reveals the genomic features of Rhizophagus irregularis, R. cerebriforme, R. diaphanum and Gigaspora rosea, and their symbiotic lifestyle signature.</title>
        <authorList>
            <person name="Morin E."/>
            <person name="San Clemente H."/>
            <person name="Chen E.C.H."/>
            <person name="De La Providencia I."/>
            <person name="Hainaut M."/>
            <person name="Kuo A."/>
            <person name="Kohler A."/>
            <person name="Murat C."/>
            <person name="Tang N."/>
            <person name="Roy S."/>
            <person name="Loubradou J."/>
            <person name="Henrissat B."/>
            <person name="Grigoriev I.V."/>
            <person name="Corradi N."/>
            <person name="Roux C."/>
            <person name="Martin F.M."/>
        </authorList>
    </citation>
    <scope>NUCLEOTIDE SEQUENCE [LARGE SCALE GENOMIC DNA]</scope>
    <source>
        <strain evidence="2 3">DAOM 227022</strain>
    </source>
</reference>
<gene>
    <name evidence="2" type="ORF">C1645_849885</name>
</gene>
<evidence type="ECO:0000313" key="2">
    <source>
        <dbReference type="EMBL" id="RIA90045.1"/>
    </source>
</evidence>
<protein>
    <submittedName>
        <fullName evidence="2">S-adenosyl-L-methionine-dependent methyltransferase</fullName>
    </submittedName>
</protein>
<dbReference type="PANTHER" id="PTHR43591:SF24">
    <property type="entry name" value="2-METHOXY-6-POLYPRENYL-1,4-BENZOQUINOL METHYLASE, MITOCHONDRIAL"/>
    <property type="match status" value="1"/>
</dbReference>
<evidence type="ECO:0000259" key="1">
    <source>
        <dbReference type="Pfam" id="PF13649"/>
    </source>
</evidence>
<feature type="domain" description="Methyltransferase" evidence="1">
    <location>
        <begin position="79"/>
        <end position="168"/>
    </location>
</feature>
<dbReference type="SUPFAM" id="SSF53335">
    <property type="entry name" value="S-adenosyl-L-methionine-dependent methyltransferases"/>
    <property type="match status" value="1"/>
</dbReference>
<keyword evidence="2" id="KW-0489">Methyltransferase</keyword>
<dbReference type="CDD" id="cd02440">
    <property type="entry name" value="AdoMet_MTases"/>
    <property type="match status" value="1"/>
</dbReference>
<dbReference type="Pfam" id="PF13649">
    <property type="entry name" value="Methyltransf_25"/>
    <property type="match status" value="1"/>
</dbReference>
<keyword evidence="3" id="KW-1185">Reference proteome</keyword>
<accession>A0A397T1C5</accession>